<dbReference type="AlphaFoldDB" id="A0A392UNH0"/>
<dbReference type="EMBL" id="LXQA010875564">
    <property type="protein sequence ID" value="MCI75121.1"/>
    <property type="molecule type" value="Genomic_DNA"/>
</dbReference>
<evidence type="ECO:0000313" key="1">
    <source>
        <dbReference type="EMBL" id="MCI75121.1"/>
    </source>
</evidence>
<accession>A0A392UNH0</accession>
<reference evidence="1 2" key="1">
    <citation type="journal article" date="2018" name="Front. Plant Sci.">
        <title>Red Clover (Trifolium pratense) and Zigzag Clover (T. medium) - A Picture of Genomic Similarities and Differences.</title>
        <authorList>
            <person name="Dluhosova J."/>
            <person name="Istvanek J."/>
            <person name="Nedelnik J."/>
            <person name="Repkova J."/>
        </authorList>
    </citation>
    <scope>NUCLEOTIDE SEQUENCE [LARGE SCALE GENOMIC DNA]</scope>
    <source>
        <strain evidence="2">cv. 10/8</strain>
        <tissue evidence="1">Leaf</tissue>
    </source>
</reference>
<protein>
    <submittedName>
        <fullName evidence="1">Uncharacterized protein</fullName>
    </submittedName>
</protein>
<comment type="caution">
    <text evidence="1">The sequence shown here is derived from an EMBL/GenBank/DDBJ whole genome shotgun (WGS) entry which is preliminary data.</text>
</comment>
<keyword evidence="2" id="KW-1185">Reference proteome</keyword>
<name>A0A392UNH0_9FABA</name>
<sequence length="24" mass="2579">MKLLTAGTGMNHPPLGLMHVDTML</sequence>
<dbReference type="Proteomes" id="UP000265520">
    <property type="component" value="Unassembled WGS sequence"/>
</dbReference>
<proteinExistence type="predicted"/>
<evidence type="ECO:0000313" key="2">
    <source>
        <dbReference type="Proteomes" id="UP000265520"/>
    </source>
</evidence>
<organism evidence="1 2">
    <name type="scientific">Trifolium medium</name>
    <dbReference type="NCBI Taxonomy" id="97028"/>
    <lineage>
        <taxon>Eukaryota</taxon>
        <taxon>Viridiplantae</taxon>
        <taxon>Streptophyta</taxon>
        <taxon>Embryophyta</taxon>
        <taxon>Tracheophyta</taxon>
        <taxon>Spermatophyta</taxon>
        <taxon>Magnoliopsida</taxon>
        <taxon>eudicotyledons</taxon>
        <taxon>Gunneridae</taxon>
        <taxon>Pentapetalae</taxon>
        <taxon>rosids</taxon>
        <taxon>fabids</taxon>
        <taxon>Fabales</taxon>
        <taxon>Fabaceae</taxon>
        <taxon>Papilionoideae</taxon>
        <taxon>50 kb inversion clade</taxon>
        <taxon>NPAAA clade</taxon>
        <taxon>Hologalegina</taxon>
        <taxon>IRL clade</taxon>
        <taxon>Trifolieae</taxon>
        <taxon>Trifolium</taxon>
    </lineage>
</organism>
<feature type="non-terminal residue" evidence="1">
    <location>
        <position position="24"/>
    </location>
</feature>